<evidence type="ECO:0000313" key="2">
    <source>
        <dbReference type="EMBL" id="OAH15280.1"/>
    </source>
</evidence>
<evidence type="ECO:0000256" key="1">
    <source>
        <dbReference type="SAM" id="MobiDB-lite"/>
    </source>
</evidence>
<reference evidence="2 3" key="1">
    <citation type="submission" date="2015-12" db="EMBL/GenBank/DDBJ databases">
        <title>Genome sequence of Streptomyces sp. G25.</title>
        <authorList>
            <person name="Poehlein A."/>
            <person name="Roettig A."/>
            <person name="Hiessl S."/>
            <person name="Hauschild P."/>
            <person name="Schauer J."/>
            <person name="Madkour M.H."/>
            <person name="Al-Ansari A.M."/>
            <person name="Almakishah N.H."/>
            <person name="Steinbuechel A."/>
            <person name="Daniel R."/>
        </authorList>
    </citation>
    <scope>NUCLEOTIDE SEQUENCE [LARGE SCALE GENOMIC DNA]</scope>
    <source>
        <strain evidence="3">G25(2015)</strain>
    </source>
</reference>
<feature type="region of interest" description="Disordered" evidence="1">
    <location>
        <begin position="115"/>
        <end position="145"/>
    </location>
</feature>
<feature type="compositionally biased region" description="Basic residues" evidence="1">
    <location>
        <begin position="253"/>
        <end position="288"/>
    </location>
</feature>
<comment type="caution">
    <text evidence="2">The sequence shown here is derived from an EMBL/GenBank/DDBJ whole genome shotgun (WGS) entry which is preliminary data.</text>
</comment>
<name>A0A177HX64_9ACTN</name>
<sequence>MPAARLPGLVRGHGRRRAVLRHVRSRAGRLADRHGGLTADRHHGRRQGIAGFTRLPGFAGLRQRQSAPRFGQCPRVVPLVVVAQVRVRPAVAVPVGPLGVALRVGAQFGFRGGIIGAGPPRRGPGPGAGRAAPGPARDGARQPRGAGAQAVLLPLGLRCPGGAGARGQARPHGGLLHQVRPPVLVRAEAARGRHRARPVRGRGLPRARRPRLDLSRRRPRGVRPLGGPQGPPRHRRPGRHGRRDLRAPLPRRDRARQHRPHLQLRRAPRPAHRLHGRLHRHGVRRRKVPQGDRQRPPDAGRTPRSAARRTGLRVRHRGAGGARPPAQP</sequence>
<dbReference type="STRING" id="1716141.STSP_13880"/>
<feature type="region of interest" description="Disordered" evidence="1">
    <location>
        <begin position="187"/>
        <end position="328"/>
    </location>
</feature>
<feature type="compositionally biased region" description="Low complexity" evidence="1">
    <location>
        <begin position="129"/>
        <end position="145"/>
    </location>
</feature>
<dbReference type="Proteomes" id="UP000077381">
    <property type="component" value="Unassembled WGS sequence"/>
</dbReference>
<dbReference type="AlphaFoldDB" id="A0A177HX64"/>
<feature type="compositionally biased region" description="Basic residues" evidence="1">
    <location>
        <begin position="192"/>
        <end position="209"/>
    </location>
</feature>
<evidence type="ECO:0000313" key="3">
    <source>
        <dbReference type="Proteomes" id="UP000077381"/>
    </source>
</evidence>
<feature type="compositionally biased region" description="Basic residues" evidence="1">
    <location>
        <begin position="306"/>
        <end position="318"/>
    </location>
</feature>
<feature type="compositionally biased region" description="Basic residues" evidence="1">
    <location>
        <begin position="232"/>
        <end position="243"/>
    </location>
</feature>
<keyword evidence="3" id="KW-1185">Reference proteome</keyword>
<dbReference type="EMBL" id="LOHS01000049">
    <property type="protein sequence ID" value="OAH15280.1"/>
    <property type="molecule type" value="Genomic_DNA"/>
</dbReference>
<protein>
    <submittedName>
        <fullName evidence="2">Uncharacterized protein</fullName>
    </submittedName>
</protein>
<accession>A0A177HX64</accession>
<organism evidence="2 3">
    <name type="scientific">Streptomyces jeddahensis</name>
    <dbReference type="NCBI Taxonomy" id="1716141"/>
    <lineage>
        <taxon>Bacteria</taxon>
        <taxon>Bacillati</taxon>
        <taxon>Actinomycetota</taxon>
        <taxon>Actinomycetes</taxon>
        <taxon>Kitasatosporales</taxon>
        <taxon>Streptomycetaceae</taxon>
        <taxon>Streptomyces</taxon>
    </lineage>
</organism>
<proteinExistence type="predicted"/>
<gene>
    <name evidence="2" type="ORF">STSP_13880</name>
</gene>
<feature type="compositionally biased region" description="Basic and acidic residues" evidence="1">
    <location>
        <begin position="289"/>
        <end position="298"/>
    </location>
</feature>